<keyword evidence="1" id="KW-0732">Signal</keyword>
<dbReference type="RefSeq" id="WP_105516381.1">
    <property type="nucleotide sequence ID" value="NZ_PVEP01000013.1"/>
</dbReference>
<evidence type="ECO:0000256" key="1">
    <source>
        <dbReference type="SAM" id="SignalP"/>
    </source>
</evidence>
<dbReference type="GO" id="GO:0015288">
    <property type="term" value="F:porin activity"/>
    <property type="evidence" value="ECO:0007669"/>
    <property type="project" value="InterPro"/>
</dbReference>
<gene>
    <name evidence="3" type="ORF">LX70_03833</name>
</gene>
<dbReference type="InterPro" id="IPR023614">
    <property type="entry name" value="Porin_dom_sf"/>
</dbReference>
<protein>
    <submittedName>
        <fullName evidence="3">Outer membrane protein OmpU</fullName>
    </submittedName>
</protein>
<evidence type="ECO:0000259" key="2">
    <source>
        <dbReference type="Pfam" id="PF13609"/>
    </source>
</evidence>
<proteinExistence type="predicted"/>
<dbReference type="Proteomes" id="UP000238338">
    <property type="component" value="Unassembled WGS sequence"/>
</dbReference>
<evidence type="ECO:0000313" key="3">
    <source>
        <dbReference type="EMBL" id="PQV53649.1"/>
    </source>
</evidence>
<name>A0A2S8RYP2_9RHOB</name>
<keyword evidence="4" id="KW-1185">Reference proteome</keyword>
<comment type="caution">
    <text evidence="3">The sequence shown here is derived from an EMBL/GenBank/DDBJ whole genome shotgun (WGS) entry which is preliminary data.</text>
</comment>
<sequence>MKKLLLASTALIGLAGAAAADVTVSGYGRFGLNYNDGAAVGMSKTTVDMRMRLNIDGSVETDSGVTFGGRVRLQYDEGNATTNTAPAMLYVSYEGIRVEVGNSNTAYDSAALMYNSEIGYTDRGAGDPQGAFLAYNSGPYGDGIDCSTGTCLYTPANDESNRMGIMASYSVGDFNVRLSYINPDQTVKSSTLPVGVKAETGISLDYTFGQITVSAAAVQNGAYVDGNDQYFLGAEYAINSDANVGILYFDNGDFTNGTGLDEGEQVTLYGNYTQGAITYKAYVSNWDNPNFGAGMTDTAYGLGLDYDLGGARLAADIHRTYAKDTVAGLGVRFDF</sequence>
<feature type="chain" id="PRO_5015686522" evidence="1">
    <location>
        <begin position="21"/>
        <end position="335"/>
    </location>
</feature>
<dbReference type="Gene3D" id="2.40.160.10">
    <property type="entry name" value="Porin"/>
    <property type="match status" value="1"/>
</dbReference>
<dbReference type="SUPFAM" id="SSF56935">
    <property type="entry name" value="Porins"/>
    <property type="match status" value="1"/>
</dbReference>
<feature type="domain" description="Porin" evidence="2">
    <location>
        <begin position="7"/>
        <end position="320"/>
    </location>
</feature>
<dbReference type="GO" id="GO:0016020">
    <property type="term" value="C:membrane"/>
    <property type="evidence" value="ECO:0007669"/>
    <property type="project" value="InterPro"/>
</dbReference>
<dbReference type="InterPro" id="IPR033900">
    <property type="entry name" value="Gram_neg_porin_domain"/>
</dbReference>
<reference evidence="3 4" key="1">
    <citation type="submission" date="2018-02" db="EMBL/GenBank/DDBJ databases">
        <title>Genomic Encyclopedia of Archaeal and Bacterial Type Strains, Phase II (KMG-II): from individual species to whole genera.</title>
        <authorList>
            <person name="Goeker M."/>
        </authorList>
    </citation>
    <scope>NUCLEOTIDE SEQUENCE [LARGE SCALE GENOMIC DNA]</scope>
    <source>
        <strain evidence="3 4">DSM 18921</strain>
    </source>
</reference>
<dbReference type="EMBL" id="PVEP01000013">
    <property type="protein sequence ID" value="PQV53649.1"/>
    <property type="molecule type" value="Genomic_DNA"/>
</dbReference>
<evidence type="ECO:0000313" key="4">
    <source>
        <dbReference type="Proteomes" id="UP000238338"/>
    </source>
</evidence>
<feature type="signal peptide" evidence="1">
    <location>
        <begin position="1"/>
        <end position="20"/>
    </location>
</feature>
<accession>A0A2S8RYP2</accession>
<dbReference type="OrthoDB" id="7326315at2"/>
<dbReference type="AlphaFoldDB" id="A0A2S8RYP2"/>
<dbReference type="Pfam" id="PF13609">
    <property type="entry name" value="Porin_4"/>
    <property type="match status" value="1"/>
</dbReference>
<organism evidence="3 4">
    <name type="scientific">Albidovulum denitrificans</name>
    <dbReference type="NCBI Taxonomy" id="404881"/>
    <lineage>
        <taxon>Bacteria</taxon>
        <taxon>Pseudomonadati</taxon>
        <taxon>Pseudomonadota</taxon>
        <taxon>Alphaproteobacteria</taxon>
        <taxon>Rhodobacterales</taxon>
        <taxon>Paracoccaceae</taxon>
        <taxon>Albidovulum</taxon>
    </lineage>
</organism>